<keyword evidence="4" id="KW-0378">Hydrolase</keyword>
<dbReference type="PROSITE" id="PS51160">
    <property type="entry name" value="ACYLPHOSPHATASE_3"/>
    <property type="match status" value="1"/>
</dbReference>
<dbReference type="InterPro" id="IPR020456">
    <property type="entry name" value="Acylphosphatase"/>
</dbReference>
<dbReference type="SUPFAM" id="SSF54975">
    <property type="entry name" value="Acylphosphatase/BLUF domain-like"/>
    <property type="match status" value="1"/>
</dbReference>
<dbReference type="PRINTS" id="PR00112">
    <property type="entry name" value="ACYLPHPHTASE"/>
</dbReference>
<dbReference type="PANTHER" id="PTHR47268:SF4">
    <property type="entry name" value="ACYLPHOSPHATASE"/>
    <property type="match status" value="1"/>
</dbReference>
<dbReference type="InterPro" id="IPR001792">
    <property type="entry name" value="Acylphosphatase-like_dom"/>
</dbReference>
<evidence type="ECO:0000256" key="4">
    <source>
        <dbReference type="PROSITE-ProRule" id="PRU00520"/>
    </source>
</evidence>
<evidence type="ECO:0000256" key="5">
    <source>
        <dbReference type="RuleBase" id="RU004168"/>
    </source>
</evidence>
<evidence type="ECO:0000313" key="8">
    <source>
        <dbReference type="Proteomes" id="UP000249577"/>
    </source>
</evidence>
<feature type="active site" evidence="4">
    <location>
        <position position="20"/>
    </location>
</feature>
<dbReference type="Proteomes" id="UP000249577">
    <property type="component" value="Unassembled WGS sequence"/>
</dbReference>
<gene>
    <name evidence="7" type="ORF">DI565_19115</name>
</gene>
<dbReference type="GO" id="GO:0003998">
    <property type="term" value="F:acylphosphatase activity"/>
    <property type="evidence" value="ECO:0007669"/>
    <property type="project" value="UniProtKB-EC"/>
</dbReference>
<evidence type="ECO:0000313" key="7">
    <source>
        <dbReference type="EMBL" id="PZQ10898.1"/>
    </source>
</evidence>
<feature type="domain" description="Acylphosphatase-like" evidence="6">
    <location>
        <begin position="5"/>
        <end position="91"/>
    </location>
</feature>
<dbReference type="AlphaFoldDB" id="A0A2W5K6F1"/>
<dbReference type="PROSITE" id="PS00151">
    <property type="entry name" value="ACYLPHOSPHATASE_2"/>
    <property type="match status" value="1"/>
</dbReference>
<comment type="similarity">
    <text evidence="1 5">Belongs to the acylphosphatase family.</text>
</comment>
<proteinExistence type="inferred from homology"/>
<name>A0A2W5K6F1_ANCNO</name>
<feature type="active site" evidence="4">
    <location>
        <position position="38"/>
    </location>
</feature>
<organism evidence="7 8">
    <name type="scientific">Ancylobacter novellus</name>
    <name type="common">Thiobacillus novellus</name>
    <dbReference type="NCBI Taxonomy" id="921"/>
    <lineage>
        <taxon>Bacteria</taxon>
        <taxon>Pseudomonadati</taxon>
        <taxon>Pseudomonadota</taxon>
        <taxon>Alphaproteobacteria</taxon>
        <taxon>Hyphomicrobiales</taxon>
        <taxon>Xanthobacteraceae</taxon>
        <taxon>Ancylobacter</taxon>
    </lineage>
</organism>
<comment type="catalytic activity">
    <reaction evidence="3 4">
        <text>an acyl phosphate + H2O = a carboxylate + phosphate + H(+)</text>
        <dbReference type="Rhea" id="RHEA:14965"/>
        <dbReference type="ChEBI" id="CHEBI:15377"/>
        <dbReference type="ChEBI" id="CHEBI:15378"/>
        <dbReference type="ChEBI" id="CHEBI:29067"/>
        <dbReference type="ChEBI" id="CHEBI:43474"/>
        <dbReference type="ChEBI" id="CHEBI:59918"/>
        <dbReference type="EC" id="3.6.1.7"/>
    </reaction>
</comment>
<evidence type="ECO:0000259" key="6">
    <source>
        <dbReference type="PROSITE" id="PS51160"/>
    </source>
</evidence>
<sequence length="93" mass="9912">MAEAAERFEIRGLVQGVFYRKWAQANAQGLGLRGWVRNRPDGSVEALFAGPQERLAAFAEAALAGPPDARVDTVERFAAEAPDGEGVVIAEDG</sequence>
<evidence type="ECO:0000256" key="1">
    <source>
        <dbReference type="ARBA" id="ARBA00005614"/>
    </source>
</evidence>
<dbReference type="Pfam" id="PF00708">
    <property type="entry name" value="Acylphosphatase"/>
    <property type="match status" value="1"/>
</dbReference>
<accession>A0A2W5K6F1</accession>
<dbReference type="Gene3D" id="3.30.70.100">
    <property type="match status" value="1"/>
</dbReference>
<evidence type="ECO:0000256" key="2">
    <source>
        <dbReference type="ARBA" id="ARBA00012150"/>
    </source>
</evidence>
<comment type="caution">
    <text evidence="7">The sequence shown here is derived from an EMBL/GenBank/DDBJ whole genome shotgun (WGS) entry which is preliminary data.</text>
</comment>
<protein>
    <recommendedName>
        <fullName evidence="2 4">acylphosphatase</fullName>
        <ecNumber evidence="2 4">3.6.1.7</ecNumber>
    </recommendedName>
</protein>
<reference evidence="7 8" key="1">
    <citation type="submission" date="2017-08" db="EMBL/GenBank/DDBJ databases">
        <title>Infants hospitalized years apart are colonized by the same room-sourced microbial strains.</title>
        <authorList>
            <person name="Brooks B."/>
            <person name="Olm M.R."/>
            <person name="Firek B.A."/>
            <person name="Baker R."/>
            <person name="Thomas B.C."/>
            <person name="Morowitz M.J."/>
            <person name="Banfield J.F."/>
        </authorList>
    </citation>
    <scope>NUCLEOTIDE SEQUENCE [LARGE SCALE GENOMIC DNA]</scope>
    <source>
        <strain evidence="7">S2_005_003_R2_43</strain>
    </source>
</reference>
<dbReference type="PANTHER" id="PTHR47268">
    <property type="entry name" value="ACYLPHOSPHATASE"/>
    <property type="match status" value="1"/>
</dbReference>
<dbReference type="InterPro" id="IPR036046">
    <property type="entry name" value="Acylphosphatase-like_dom_sf"/>
</dbReference>
<evidence type="ECO:0000256" key="3">
    <source>
        <dbReference type="ARBA" id="ARBA00047645"/>
    </source>
</evidence>
<dbReference type="InterPro" id="IPR017968">
    <property type="entry name" value="Acylphosphatase_CS"/>
</dbReference>
<dbReference type="EC" id="3.6.1.7" evidence="2 4"/>
<dbReference type="EMBL" id="QFPN01000013">
    <property type="protein sequence ID" value="PZQ10898.1"/>
    <property type="molecule type" value="Genomic_DNA"/>
</dbReference>